<name>A0A7J7G1T8_CAMSI</name>
<dbReference type="PANTHER" id="PTHR31170">
    <property type="entry name" value="BNAC04G53230D PROTEIN"/>
    <property type="match status" value="1"/>
</dbReference>
<keyword evidence="1" id="KW-0812">Transmembrane</keyword>
<reference evidence="2 3" key="2">
    <citation type="submission" date="2020-07" db="EMBL/GenBank/DDBJ databases">
        <title>Genome assembly of wild tea tree DASZ reveals pedigree and selection history of tea varieties.</title>
        <authorList>
            <person name="Zhang W."/>
        </authorList>
    </citation>
    <scope>NUCLEOTIDE SEQUENCE [LARGE SCALE GENOMIC DNA]</scope>
    <source>
        <strain evidence="3">cv. G240</strain>
        <tissue evidence="2">Leaf</tissue>
    </source>
</reference>
<reference evidence="3" key="1">
    <citation type="journal article" date="2020" name="Nat. Commun.">
        <title>Genome assembly of wild tea tree DASZ reveals pedigree and selection history of tea varieties.</title>
        <authorList>
            <person name="Zhang W."/>
            <person name="Zhang Y."/>
            <person name="Qiu H."/>
            <person name="Guo Y."/>
            <person name="Wan H."/>
            <person name="Zhang X."/>
            <person name="Scossa F."/>
            <person name="Alseekh S."/>
            <person name="Zhang Q."/>
            <person name="Wang P."/>
            <person name="Xu L."/>
            <person name="Schmidt M.H."/>
            <person name="Jia X."/>
            <person name="Li D."/>
            <person name="Zhu A."/>
            <person name="Guo F."/>
            <person name="Chen W."/>
            <person name="Ni D."/>
            <person name="Usadel B."/>
            <person name="Fernie A.R."/>
            <person name="Wen W."/>
        </authorList>
    </citation>
    <scope>NUCLEOTIDE SEQUENCE [LARGE SCALE GENOMIC DNA]</scope>
    <source>
        <strain evidence="3">cv. G240</strain>
    </source>
</reference>
<evidence type="ECO:0000313" key="3">
    <source>
        <dbReference type="Proteomes" id="UP000593564"/>
    </source>
</evidence>
<organism evidence="2 3">
    <name type="scientific">Camellia sinensis</name>
    <name type="common">Tea plant</name>
    <name type="synonym">Thea sinensis</name>
    <dbReference type="NCBI Taxonomy" id="4442"/>
    <lineage>
        <taxon>Eukaryota</taxon>
        <taxon>Viridiplantae</taxon>
        <taxon>Streptophyta</taxon>
        <taxon>Embryophyta</taxon>
        <taxon>Tracheophyta</taxon>
        <taxon>Spermatophyta</taxon>
        <taxon>Magnoliopsida</taxon>
        <taxon>eudicotyledons</taxon>
        <taxon>Gunneridae</taxon>
        <taxon>Pentapetalae</taxon>
        <taxon>asterids</taxon>
        <taxon>Ericales</taxon>
        <taxon>Theaceae</taxon>
        <taxon>Camellia</taxon>
    </lineage>
</organism>
<protein>
    <submittedName>
        <fullName evidence="2">Uncharacterized protein</fullName>
    </submittedName>
</protein>
<dbReference type="Proteomes" id="UP000593564">
    <property type="component" value="Unassembled WGS sequence"/>
</dbReference>
<feature type="transmembrane region" description="Helical" evidence="1">
    <location>
        <begin position="154"/>
        <end position="180"/>
    </location>
</feature>
<evidence type="ECO:0000256" key="1">
    <source>
        <dbReference type="SAM" id="Phobius"/>
    </source>
</evidence>
<keyword evidence="3" id="KW-1185">Reference proteome</keyword>
<dbReference type="AlphaFoldDB" id="A0A7J7G1T8"/>
<sequence length="214" mass="24606">MRVHEFCNRTSGGWGSKKAEQSNLFDIKFISGTLEIPLLSITDCTESFLTNLVAFEMCPSYDKPMYVCDYIIFMGCLINYSKDVRLLNHSGIIESWVGDDAEVYSMWHKLFKITVTDLKNFGFSEVSINVNNHCKRRRDVWMANLKRNYFNSPWALISFFAATTLPLLTVAQTIFSILSFGKGSNFESLLLFYESCDDSKNQFHKPEFDTPQNS</sequence>
<dbReference type="PANTHER" id="PTHR31170:SF17">
    <property type="match status" value="1"/>
</dbReference>
<dbReference type="EMBL" id="JACBKZ010000014">
    <property type="protein sequence ID" value="KAF5933224.1"/>
    <property type="molecule type" value="Genomic_DNA"/>
</dbReference>
<comment type="caution">
    <text evidence="2">The sequence shown here is derived from an EMBL/GenBank/DDBJ whole genome shotgun (WGS) entry which is preliminary data.</text>
</comment>
<accession>A0A7J7G1T8</accession>
<proteinExistence type="predicted"/>
<keyword evidence="1" id="KW-1133">Transmembrane helix</keyword>
<gene>
    <name evidence="2" type="ORF">HYC85_029395</name>
</gene>
<evidence type="ECO:0000313" key="2">
    <source>
        <dbReference type="EMBL" id="KAF5933224.1"/>
    </source>
</evidence>
<dbReference type="InterPro" id="IPR004158">
    <property type="entry name" value="DUF247_pln"/>
</dbReference>
<dbReference type="Pfam" id="PF03140">
    <property type="entry name" value="DUF247"/>
    <property type="match status" value="1"/>
</dbReference>
<keyword evidence="1" id="KW-0472">Membrane</keyword>